<evidence type="ECO:0000313" key="7">
    <source>
        <dbReference type="EMBL" id="MFB9204775.1"/>
    </source>
</evidence>
<keyword evidence="1 3" id="KW-0853">WD repeat</keyword>
<keyword evidence="5" id="KW-1133">Transmembrane helix</keyword>
<feature type="repeat" description="WD" evidence="3">
    <location>
        <begin position="827"/>
        <end position="861"/>
    </location>
</feature>
<dbReference type="PROSITE" id="PS50294">
    <property type="entry name" value="WD_REPEATS_REGION"/>
    <property type="match status" value="2"/>
</dbReference>
<feature type="region of interest" description="Disordered" evidence="4">
    <location>
        <begin position="656"/>
        <end position="682"/>
    </location>
</feature>
<keyword evidence="8" id="KW-1185">Reference proteome</keyword>
<evidence type="ECO:0000256" key="1">
    <source>
        <dbReference type="ARBA" id="ARBA00022574"/>
    </source>
</evidence>
<dbReference type="Pfam" id="PF00400">
    <property type="entry name" value="WD40"/>
    <property type="match status" value="3"/>
</dbReference>
<feature type="domain" description="AAA+ ATPase" evidence="6">
    <location>
        <begin position="142"/>
        <end position="295"/>
    </location>
</feature>
<feature type="repeat" description="WD" evidence="3">
    <location>
        <begin position="962"/>
        <end position="989"/>
    </location>
</feature>
<proteinExistence type="predicted"/>
<name>A0ABV5IL42_9ACTN</name>
<dbReference type="InterPro" id="IPR001680">
    <property type="entry name" value="WD40_rpt"/>
</dbReference>
<evidence type="ECO:0000313" key="8">
    <source>
        <dbReference type="Proteomes" id="UP001589647"/>
    </source>
</evidence>
<protein>
    <recommendedName>
        <fullName evidence="6">AAA+ ATPase domain-containing protein</fullName>
    </recommendedName>
</protein>
<dbReference type="CDD" id="cd00200">
    <property type="entry name" value="WD40"/>
    <property type="match status" value="1"/>
</dbReference>
<feature type="repeat" description="WD" evidence="3">
    <location>
        <begin position="782"/>
        <end position="823"/>
    </location>
</feature>
<accession>A0ABV5IL42</accession>
<dbReference type="Gene3D" id="2.130.10.10">
    <property type="entry name" value="YVTN repeat-like/Quinoprotein amine dehydrogenase"/>
    <property type="match status" value="2"/>
</dbReference>
<feature type="compositionally biased region" description="Pro residues" evidence="4">
    <location>
        <begin position="88"/>
        <end position="97"/>
    </location>
</feature>
<dbReference type="InterPro" id="IPR015943">
    <property type="entry name" value="WD40/YVTN_repeat-like_dom_sf"/>
</dbReference>
<dbReference type="SMART" id="SM00382">
    <property type="entry name" value="AAA"/>
    <property type="match status" value="1"/>
</dbReference>
<keyword evidence="5" id="KW-0812">Transmembrane</keyword>
<dbReference type="SUPFAM" id="SSF52540">
    <property type="entry name" value="P-loop containing nucleoside triphosphate hydrolases"/>
    <property type="match status" value="1"/>
</dbReference>
<feature type="transmembrane region" description="Helical" evidence="5">
    <location>
        <begin position="490"/>
        <end position="511"/>
    </location>
</feature>
<dbReference type="InterPro" id="IPR003593">
    <property type="entry name" value="AAA+_ATPase"/>
</dbReference>
<reference evidence="7 8" key="1">
    <citation type="submission" date="2024-09" db="EMBL/GenBank/DDBJ databases">
        <authorList>
            <person name="Sun Q."/>
            <person name="Mori K."/>
        </authorList>
    </citation>
    <scope>NUCLEOTIDE SEQUENCE [LARGE SCALE GENOMIC DNA]</scope>
    <source>
        <strain evidence="7 8">CCM 3426</strain>
    </source>
</reference>
<dbReference type="InterPro" id="IPR019775">
    <property type="entry name" value="WD40_repeat_CS"/>
</dbReference>
<dbReference type="RefSeq" id="WP_189650314.1">
    <property type="nucleotide sequence ID" value="NZ_BMRC01000013.1"/>
</dbReference>
<dbReference type="PANTHER" id="PTHR19879:SF9">
    <property type="entry name" value="TRANSCRIPTION INITIATION FACTOR TFIID SUBUNIT 5"/>
    <property type="match status" value="1"/>
</dbReference>
<feature type="transmembrane region" description="Helical" evidence="5">
    <location>
        <begin position="35"/>
        <end position="56"/>
    </location>
</feature>
<dbReference type="InterPro" id="IPR036322">
    <property type="entry name" value="WD40_repeat_dom_sf"/>
</dbReference>
<comment type="caution">
    <text evidence="7">The sequence shown here is derived from an EMBL/GenBank/DDBJ whole genome shotgun (WGS) entry which is preliminary data.</text>
</comment>
<evidence type="ECO:0000256" key="3">
    <source>
        <dbReference type="PROSITE-ProRule" id="PRU00221"/>
    </source>
</evidence>
<organism evidence="7 8">
    <name type="scientific">Nonomuraea spiralis</name>
    <dbReference type="NCBI Taxonomy" id="46182"/>
    <lineage>
        <taxon>Bacteria</taxon>
        <taxon>Bacillati</taxon>
        <taxon>Actinomycetota</taxon>
        <taxon>Actinomycetes</taxon>
        <taxon>Streptosporangiales</taxon>
        <taxon>Streptosporangiaceae</taxon>
        <taxon>Nonomuraea</taxon>
    </lineage>
</organism>
<dbReference type="SMART" id="SM00320">
    <property type="entry name" value="WD40"/>
    <property type="match status" value="7"/>
</dbReference>
<dbReference type="PANTHER" id="PTHR19879">
    <property type="entry name" value="TRANSCRIPTION INITIATION FACTOR TFIID"/>
    <property type="match status" value="1"/>
</dbReference>
<evidence type="ECO:0000256" key="2">
    <source>
        <dbReference type="ARBA" id="ARBA00022737"/>
    </source>
</evidence>
<feature type="transmembrane region" description="Helical" evidence="5">
    <location>
        <begin position="7"/>
        <end position="29"/>
    </location>
</feature>
<feature type="compositionally biased region" description="Pro residues" evidence="4">
    <location>
        <begin position="662"/>
        <end position="671"/>
    </location>
</feature>
<evidence type="ECO:0000256" key="4">
    <source>
        <dbReference type="SAM" id="MobiDB-lite"/>
    </source>
</evidence>
<dbReference type="PROSITE" id="PS50082">
    <property type="entry name" value="WD_REPEATS_2"/>
    <property type="match status" value="3"/>
</dbReference>
<evidence type="ECO:0000256" key="5">
    <source>
        <dbReference type="SAM" id="Phobius"/>
    </source>
</evidence>
<dbReference type="PROSITE" id="PS00678">
    <property type="entry name" value="WD_REPEATS_1"/>
    <property type="match status" value="2"/>
</dbReference>
<keyword evidence="2" id="KW-0677">Repeat</keyword>
<evidence type="ECO:0000259" key="6">
    <source>
        <dbReference type="SMART" id="SM00382"/>
    </source>
</evidence>
<sequence>MRSTSRWLPPVAAGALSVAAAAGGLALALRGAVPLALITALSALLTGVTAGALILARRRGGPHVPLAAVADRLALLTATEPDAARPSPARPGAPPLPGASSAPEVPSLPGVPPLPVRLGVRPRDSAAGRTVADLGVIFTESAPGPLVLLGPPGSGKTFAAARLCRHLAAARAPGGPVPVLIEAGSWDPAAQPLPDWIALQLATRFAGFADGAADGLLGTARSLVGEGFVLPILDGFASGPPDLAALAAALPERTRLVLTCRTGDHPPPWTPPDDATVLHLQPLGLDEVTEHLRSTAGNANSQRRWRPVFERLAAAPDGPAATALTSPFTLSLARTRYNPPPGTPYDAALPHPEELLDAGRFPDRAAVESHLLEAYVPAAYRSAGETDKERIARDNRALVALARELDRRGSLDLAWWELRLAVGNPRKYDRWIVGVLTTLAVLPFEPPGTALLVGVIGFVSFALSSRALPDTLLDGRPRRLALRPPDRASFLRNVWLALSSAVLVGVGVALFRGWATGLVAGAAMGFANWWVGPLRAVLGFDDAADVRAVTPRRAVAQDRWLTLAQTSEATVTGALVGYAMQVVPGHGIPLGVCIGAVALLRGAWGRFVMARLWWRFRQATPLRMLAFLERAERNQVLVRSGAVYRFRHTAIQHHLAGARTPAPAPPTPTPTPTVATEPPAGPPAHRPLAQLRGGITKLAATPDRRFLVTGGTGVAVLVWDLDDLNGPAVVAVTHSRWNTSPPPLRSFAIQAGGDLLATGGIDGTIGLHAFGTPADPRPIAALRAHREDVAGLDFHPGEPLLAAAGGDHAVTLWDVTDPAAARLVATLRSHGRPVRSVRFSPDGSWLLTGGRDGVAHLWDLREPGEPRLRHRLPGDVGWIFVTAFDPGGGRLAIAGRWARLTLWDLPDTGPPVRRARVPLYGYTAAFDADGSLLAAGHRRGVGLWRSAGVPELVTHLPGAFPVTAVAFHPARRAVIGGGLDGSLALWTLDHVAPGIPTGSTT</sequence>
<dbReference type="InterPro" id="IPR027417">
    <property type="entry name" value="P-loop_NTPase"/>
</dbReference>
<dbReference type="Gene3D" id="3.40.50.300">
    <property type="entry name" value="P-loop containing nucleotide triphosphate hydrolases"/>
    <property type="match status" value="1"/>
</dbReference>
<feature type="region of interest" description="Disordered" evidence="4">
    <location>
        <begin position="80"/>
        <end position="110"/>
    </location>
</feature>
<dbReference type="Proteomes" id="UP001589647">
    <property type="component" value="Unassembled WGS sequence"/>
</dbReference>
<keyword evidence="5" id="KW-0472">Membrane</keyword>
<dbReference type="SUPFAM" id="SSF50978">
    <property type="entry name" value="WD40 repeat-like"/>
    <property type="match status" value="1"/>
</dbReference>
<dbReference type="EMBL" id="JBHMEI010000020">
    <property type="protein sequence ID" value="MFB9204775.1"/>
    <property type="molecule type" value="Genomic_DNA"/>
</dbReference>
<gene>
    <name evidence="7" type="ORF">ACFFV7_26520</name>
</gene>